<protein>
    <submittedName>
        <fullName evidence="1">Jg24544 protein</fullName>
    </submittedName>
</protein>
<evidence type="ECO:0000313" key="2">
    <source>
        <dbReference type="Proteomes" id="UP000838756"/>
    </source>
</evidence>
<proteinExistence type="predicted"/>
<dbReference type="EMBL" id="CAKXAJ010026554">
    <property type="protein sequence ID" value="CAH2269950.1"/>
    <property type="molecule type" value="Genomic_DNA"/>
</dbReference>
<keyword evidence="2" id="KW-1185">Reference proteome</keyword>
<dbReference type="Proteomes" id="UP000838756">
    <property type="component" value="Unassembled WGS sequence"/>
</dbReference>
<reference evidence="1" key="1">
    <citation type="submission" date="2022-03" db="EMBL/GenBank/DDBJ databases">
        <authorList>
            <person name="Lindestad O."/>
        </authorList>
    </citation>
    <scope>NUCLEOTIDE SEQUENCE</scope>
</reference>
<dbReference type="OrthoDB" id="6938952at2759"/>
<sequence length="157" mass="17559">MMSTLTTSSVDDGFRMLLGLPVIVVHQKCSRGPILMTFLPSETNSILDEKNVVLIKYDIAQRAAKLKWQWAGHIVRRKDGRWGPKVLEWQPQTGASAALVDPQRGGQTTLSASQVAAGSKRHRTVEFGTHYKRPISSSGRLSVDMMIMMMMMMIKNK</sequence>
<dbReference type="AlphaFoldDB" id="A0A8S4SPV3"/>
<name>A0A8S4SPV3_9NEOP</name>
<evidence type="ECO:0000313" key="1">
    <source>
        <dbReference type="EMBL" id="CAH2269950.1"/>
    </source>
</evidence>
<comment type="caution">
    <text evidence="1">The sequence shown here is derived from an EMBL/GenBank/DDBJ whole genome shotgun (WGS) entry which is preliminary data.</text>
</comment>
<gene>
    <name evidence="1" type="primary">jg24544</name>
    <name evidence="1" type="ORF">PAEG_LOCUS27879</name>
</gene>
<accession>A0A8S4SPV3</accession>
<organism evidence="1 2">
    <name type="scientific">Pararge aegeria aegeria</name>
    <dbReference type="NCBI Taxonomy" id="348720"/>
    <lineage>
        <taxon>Eukaryota</taxon>
        <taxon>Metazoa</taxon>
        <taxon>Ecdysozoa</taxon>
        <taxon>Arthropoda</taxon>
        <taxon>Hexapoda</taxon>
        <taxon>Insecta</taxon>
        <taxon>Pterygota</taxon>
        <taxon>Neoptera</taxon>
        <taxon>Endopterygota</taxon>
        <taxon>Lepidoptera</taxon>
        <taxon>Glossata</taxon>
        <taxon>Ditrysia</taxon>
        <taxon>Papilionoidea</taxon>
        <taxon>Nymphalidae</taxon>
        <taxon>Satyrinae</taxon>
        <taxon>Satyrini</taxon>
        <taxon>Parargina</taxon>
        <taxon>Pararge</taxon>
    </lineage>
</organism>